<reference evidence="4 5" key="1">
    <citation type="submission" date="2011-08" db="EMBL/GenBank/DDBJ databases">
        <title>The Genome Sequence of Clostridium orbiscindens 1_3_50AFAA.</title>
        <authorList>
            <consortium name="The Broad Institute Genome Sequencing Platform"/>
            <person name="Earl A."/>
            <person name="Ward D."/>
            <person name="Feldgarden M."/>
            <person name="Gevers D."/>
            <person name="Daigneault M."/>
            <person name="Strauss J."/>
            <person name="Allen-Vercoe E."/>
            <person name="Young S.K."/>
            <person name="Zeng Q."/>
            <person name="Gargeya S."/>
            <person name="Fitzgerald M."/>
            <person name="Haas B."/>
            <person name="Abouelleil A."/>
            <person name="Alvarado L."/>
            <person name="Arachchi H.M."/>
            <person name="Berlin A."/>
            <person name="Brown A."/>
            <person name="Chapman S.B."/>
            <person name="Chen Z."/>
            <person name="Dunbar C."/>
            <person name="Freedman E."/>
            <person name="Gearin G."/>
            <person name="Gellesch M."/>
            <person name="Goldberg J."/>
            <person name="Griggs A."/>
            <person name="Gujja S."/>
            <person name="Heiman D."/>
            <person name="Howarth C."/>
            <person name="Larson L."/>
            <person name="Lui A."/>
            <person name="MacDonald P.J.P."/>
            <person name="Montmayeur A."/>
            <person name="Murphy C."/>
            <person name="Neiman D."/>
            <person name="Pearson M."/>
            <person name="Priest M."/>
            <person name="Roberts A."/>
            <person name="Saif S."/>
            <person name="Shea T."/>
            <person name="Shenoy N."/>
            <person name="Sisk P."/>
            <person name="Stolte C."/>
            <person name="Sykes S."/>
            <person name="Wortman J."/>
            <person name="Nusbaum C."/>
            <person name="Birren B."/>
        </authorList>
    </citation>
    <scope>NUCLEOTIDE SEQUENCE [LARGE SCALE GENOMIC DNA]</scope>
    <source>
        <strain evidence="4 5">1_3_50AFAA</strain>
    </source>
</reference>
<dbReference type="Proteomes" id="UP000029585">
    <property type="component" value="Unassembled WGS sequence"/>
</dbReference>
<protein>
    <submittedName>
        <fullName evidence="4">HK97 family phage major capsid protein</fullName>
    </submittedName>
</protein>
<dbReference type="SUPFAM" id="SSF56563">
    <property type="entry name" value="Major capsid protein gp5"/>
    <property type="match status" value="1"/>
</dbReference>
<name>A0A096DF68_FLAPL</name>
<dbReference type="InterPro" id="IPR054612">
    <property type="entry name" value="Phage_capsid-like_C"/>
</dbReference>
<proteinExistence type="predicted"/>
<dbReference type="Gene3D" id="3.30.2400.10">
    <property type="entry name" value="Major capsid protein gp5"/>
    <property type="match status" value="1"/>
</dbReference>
<comment type="subcellular location">
    <subcellularLocation>
        <location evidence="1">Virion</location>
    </subcellularLocation>
</comment>
<evidence type="ECO:0000259" key="3">
    <source>
        <dbReference type="Pfam" id="PF05065"/>
    </source>
</evidence>
<feature type="domain" description="Phage capsid-like C-terminal" evidence="3">
    <location>
        <begin position="114"/>
        <end position="381"/>
    </location>
</feature>
<keyword evidence="5" id="KW-1185">Reference proteome</keyword>
<dbReference type="NCBIfam" id="TIGR01554">
    <property type="entry name" value="major_cap_HK97"/>
    <property type="match status" value="1"/>
</dbReference>
<accession>A0A096DF68</accession>
<keyword evidence="2" id="KW-0175">Coiled coil</keyword>
<dbReference type="RefSeq" id="WP_044940000.1">
    <property type="nucleotide sequence ID" value="NZ_KN174162.1"/>
</dbReference>
<gene>
    <name evidence="4" type="ORF">HMPREF9460_01366</name>
</gene>
<evidence type="ECO:0000256" key="2">
    <source>
        <dbReference type="SAM" id="Coils"/>
    </source>
</evidence>
<feature type="coiled-coil region" evidence="2">
    <location>
        <begin position="58"/>
        <end position="85"/>
    </location>
</feature>
<organism evidence="4 5">
    <name type="scientific">Flavonifractor plautii 1_3_50AFAA</name>
    <dbReference type="NCBI Taxonomy" id="742738"/>
    <lineage>
        <taxon>Bacteria</taxon>
        <taxon>Bacillati</taxon>
        <taxon>Bacillota</taxon>
        <taxon>Clostridia</taxon>
        <taxon>Eubacteriales</taxon>
        <taxon>Oscillospiraceae</taxon>
        <taxon>Flavonifractor</taxon>
    </lineage>
</organism>
<dbReference type="PATRIC" id="fig|742738.3.peg.1413"/>
<dbReference type="EMBL" id="ADLO01000047">
    <property type="protein sequence ID" value="KGF56164.1"/>
    <property type="molecule type" value="Genomic_DNA"/>
</dbReference>
<dbReference type="AlphaFoldDB" id="A0A096DF68"/>
<dbReference type="InterPro" id="IPR024455">
    <property type="entry name" value="Phage_capsid"/>
</dbReference>
<evidence type="ECO:0000313" key="5">
    <source>
        <dbReference type="Proteomes" id="UP000029585"/>
    </source>
</evidence>
<dbReference type="Gene3D" id="3.30.2320.10">
    <property type="entry name" value="hypothetical protein PF0899 domain"/>
    <property type="match status" value="1"/>
</dbReference>
<sequence length="387" mass="42229">MKPFDLKKLSERRVELMARLEGMVSTCQMETRAFNEEERASYSKILDEVRSIDATLDAAEQGQALSQVERRAAAAEETHTQEELENRAFECYVRGIAPELETREAVNMTVGDNGAVIPTSIANKIIGMVKEISPLYQRATHYNVGGNLTIPSYDESTQKITMAYATEFTALTSTSGKFTSISLSGFLAGALTKVSISLVNNSKFDIVSYVIRKMAEAVAEWIENELINGTASKIEGLSKVTASVTAAAATAVTADELIDLQESIPDALQANCIWVMSRATRKAIRKLKDADGNYLLNKDLTAKWGYSLLGRDVYVSQSMPDMAASKRAVLYLDPTGLAVKVSETPSVQVLREKFADEHAVGVICWMEVDSKVENKQKVAVLAMGAGA</sequence>
<evidence type="ECO:0000256" key="1">
    <source>
        <dbReference type="ARBA" id="ARBA00004328"/>
    </source>
</evidence>
<comment type="caution">
    <text evidence="4">The sequence shown here is derived from an EMBL/GenBank/DDBJ whole genome shotgun (WGS) entry which is preliminary data.</text>
</comment>
<dbReference type="HOGENOM" id="CLU_733313_0_0_9"/>
<dbReference type="eggNOG" id="COG4653">
    <property type="taxonomic scope" value="Bacteria"/>
</dbReference>
<evidence type="ECO:0000313" key="4">
    <source>
        <dbReference type="EMBL" id="KGF56164.1"/>
    </source>
</evidence>
<dbReference type="Pfam" id="PF05065">
    <property type="entry name" value="Phage_capsid"/>
    <property type="match status" value="1"/>
</dbReference>